<dbReference type="PANTHER" id="PTHR11439:SF461">
    <property type="entry name" value="OS10G0432200 PROTEIN"/>
    <property type="match status" value="1"/>
</dbReference>
<evidence type="ECO:0000256" key="2">
    <source>
        <dbReference type="SAM" id="MobiDB-lite"/>
    </source>
</evidence>
<feature type="region of interest" description="Disordered" evidence="2">
    <location>
        <begin position="136"/>
        <end position="160"/>
    </location>
</feature>
<feature type="region of interest" description="Disordered" evidence="2">
    <location>
        <begin position="370"/>
        <end position="390"/>
    </location>
</feature>
<dbReference type="AlphaFoldDB" id="A0A2N9FAE1"/>
<dbReference type="SUPFAM" id="SSF56672">
    <property type="entry name" value="DNA/RNA polymerases"/>
    <property type="match status" value="1"/>
</dbReference>
<dbReference type="InterPro" id="IPR054722">
    <property type="entry name" value="PolX-like_BBD"/>
</dbReference>
<evidence type="ECO:0008006" key="7">
    <source>
        <dbReference type="Google" id="ProtNLM"/>
    </source>
</evidence>
<evidence type="ECO:0000259" key="4">
    <source>
        <dbReference type="Pfam" id="PF13976"/>
    </source>
</evidence>
<dbReference type="InterPro" id="IPR013103">
    <property type="entry name" value="RVT_2"/>
</dbReference>
<organism evidence="6">
    <name type="scientific">Fagus sylvatica</name>
    <name type="common">Beechnut</name>
    <dbReference type="NCBI Taxonomy" id="28930"/>
    <lineage>
        <taxon>Eukaryota</taxon>
        <taxon>Viridiplantae</taxon>
        <taxon>Streptophyta</taxon>
        <taxon>Embryophyta</taxon>
        <taxon>Tracheophyta</taxon>
        <taxon>Spermatophyta</taxon>
        <taxon>Magnoliopsida</taxon>
        <taxon>eudicotyledons</taxon>
        <taxon>Gunneridae</taxon>
        <taxon>Pentapetalae</taxon>
        <taxon>rosids</taxon>
        <taxon>fabids</taxon>
        <taxon>Fagales</taxon>
        <taxon>Fagaceae</taxon>
        <taxon>Fagus</taxon>
    </lineage>
</organism>
<dbReference type="EMBL" id="OIVN01000669">
    <property type="protein sequence ID" value="SPC83809.1"/>
    <property type="molecule type" value="Genomic_DNA"/>
</dbReference>
<dbReference type="Pfam" id="PF22936">
    <property type="entry name" value="Pol_BBD"/>
    <property type="match status" value="1"/>
</dbReference>
<feature type="domain" description="GAG-pre-integrase" evidence="4">
    <location>
        <begin position="335"/>
        <end position="365"/>
    </location>
</feature>
<dbReference type="InterPro" id="IPR043502">
    <property type="entry name" value="DNA/RNA_pol_sf"/>
</dbReference>
<sequence>MIVFLKGRRLWRYVTGDIPKPVPGLVTDSDSSDSDSIANVVVQMRQESGQSISDYYSQIASMWEQLAAADPPLRYAEDIDLFAKYKNRRRFTEFMMGFREDFEPTRATLLSHSPLPSLDAAVKELISEENRRLHHHLSSSDVVLATPRPPSSSSDQPRRICTYCQKPGHDITECYRKKKDDKWKQHQSRGTFPHPQVAVVSSAPVDDPVVTVSQLENSACCNHMTPHASHFSQKTPLAPSPIIYTTDSSHMSVSHIGTISSPDLTIPDTYLVSMLSLNLLSVGQLCELSLDLHFSNRGVDVQDPLTGKLLGTGRKIGHLFELCNLQIPSHMVFSSVAATTTLSPNLWHSRLGHASLSRLQLLASQAAGSPDLNLAPSESPTDIRHSTRVRAPPSHLTDYHCYFTPVTLHEPHTYREASTNPLWQQAMANELDALHKTHTWDMTTLPPGKSAVGDSLRNEETFAPVARVISVRSLLAVATVRHWPLFQMDVKNAFLNGDLREEVYMQPPRGYLDSQNQVCRLCRALYGLKQAPWTYFAKFSSVVAHAGIRDLQKFLSQHFKMKDLGTLSYFLNLEVTSSFNGYYLSQAKYASDLLSKAGLTDSKTVSIPLELNVKLNTIDGEPLSDATLYRQLVGSLIYLTVTRPNLAYVVHLVSQFMSAPRSTHYAAVLRILRYIKGTLFHGLHFSAQSSLELHTYADADWARDPTDRRSTTGYCFLLGSSLISWRSKKQSVVTRFSTEVKYRALADATSKLLWLRWLLADMGAPQTTSTPIHYDNWSAIHIAHNDVFHERTKHIEIDCHFMSAPSTKPSSAKCSSLTICLL</sequence>
<dbReference type="InterPro" id="IPR025724">
    <property type="entry name" value="GAG-pre-integrase_dom"/>
</dbReference>
<feature type="domain" description="Reverse transcriptase Ty1/copia-type" evidence="3">
    <location>
        <begin position="459"/>
        <end position="545"/>
    </location>
</feature>
<dbReference type="PANTHER" id="PTHR11439">
    <property type="entry name" value="GAG-POL-RELATED RETROTRANSPOSON"/>
    <property type="match status" value="1"/>
</dbReference>
<evidence type="ECO:0000256" key="1">
    <source>
        <dbReference type="ARBA" id="ARBA00022750"/>
    </source>
</evidence>
<dbReference type="CDD" id="cd09272">
    <property type="entry name" value="RNase_HI_RT_Ty1"/>
    <property type="match status" value="1"/>
</dbReference>
<reference evidence="6" key="1">
    <citation type="submission" date="2018-02" db="EMBL/GenBank/DDBJ databases">
        <authorList>
            <person name="Cohen D.B."/>
            <person name="Kent A.D."/>
        </authorList>
    </citation>
    <scope>NUCLEOTIDE SEQUENCE</scope>
</reference>
<evidence type="ECO:0000259" key="3">
    <source>
        <dbReference type="Pfam" id="PF07727"/>
    </source>
</evidence>
<keyword evidence="1" id="KW-0378">Hydrolase</keyword>
<name>A0A2N9FAE1_FAGSY</name>
<protein>
    <recommendedName>
        <fullName evidence="7">Reverse transcriptase Ty1/copia-type domain-containing protein</fullName>
    </recommendedName>
</protein>
<evidence type="ECO:0000259" key="5">
    <source>
        <dbReference type="Pfam" id="PF22936"/>
    </source>
</evidence>
<keyword evidence="1" id="KW-0064">Aspartyl protease</keyword>
<keyword evidence="1" id="KW-0645">Protease</keyword>
<dbReference type="Pfam" id="PF07727">
    <property type="entry name" value="RVT_2"/>
    <property type="match status" value="2"/>
</dbReference>
<dbReference type="Pfam" id="PF13976">
    <property type="entry name" value="gag_pre-integrs"/>
    <property type="match status" value="1"/>
</dbReference>
<feature type="domain" description="Retrovirus-related Pol polyprotein from transposon TNT 1-94-like beta-barrel" evidence="5">
    <location>
        <begin position="217"/>
        <end position="287"/>
    </location>
</feature>
<dbReference type="GO" id="GO:0004190">
    <property type="term" value="F:aspartic-type endopeptidase activity"/>
    <property type="evidence" value="ECO:0007669"/>
    <property type="project" value="UniProtKB-KW"/>
</dbReference>
<gene>
    <name evidence="6" type="ORF">FSB_LOCUS11691</name>
</gene>
<proteinExistence type="predicted"/>
<feature type="domain" description="Reverse transcriptase Ty1/copia-type" evidence="3">
    <location>
        <begin position="548"/>
        <end position="610"/>
    </location>
</feature>
<evidence type="ECO:0000313" key="6">
    <source>
        <dbReference type="EMBL" id="SPC83809.1"/>
    </source>
</evidence>
<accession>A0A2N9FAE1</accession>